<sequence>MAPKRRCPVCQSKKWRKEASSGQIVCSEGHVMQNYRNEAADEEIGPHVLKKRTLKQDRQTKERSRVDPKLYHGARGLYHYYQCQQLILRHQVAVLVREWSLPSEFEVGWVTIKVRNTNMSKMICRDIWALHLSLLPTPPSAEPYFHSQGVTDPTTKAEGSQGGVKQSASQEIDDGPALAGATRASRGVKVEDGKPRGDDSEGEGDDAELQSLNEFGDGAGDDELAALLRENSDYSSSSDLEEPNGPRSELEDGERARSSGSGRKGRPKGRNTYEGLQGTLSVLIVGLWILRVPFMYSDIIRLIDSFELPYLGALRLLPRDMALHLTKYNSASLSPAYSPQVLVLHALVSRLAKRLKATYMVVIPEVNGGPLLWRVIKVFGGTPMLYSLTKRLGDVLSLPLTLHYSLSPDLVRLAKSHPGSHKYDNVPPELALAITTVIVLKLVYGLDGTRRIPQDGEDPASWLPKPEEFLDALKMASESDAKRDSILFSGSSPMSVVDLDDDKVDAYLRFCERALVGEDGSALVGGSPVLNRFFPLNEHDARGRECSLNRAIYPERPLDANLPLSSTNGDEATRVLPAEQYPIYHARDVFGSLEEDIELVLERVGKVVGVPVEYVLRVLENYERRVAGWWKSLKRRSKEMRMRGGGQDDELIEDD</sequence>
<name>A0ACB7IMB8_PLECO</name>
<protein>
    <submittedName>
        <fullName evidence="1">Uncharacterized protein</fullName>
    </submittedName>
</protein>
<evidence type="ECO:0000313" key="1">
    <source>
        <dbReference type="EMBL" id="KAG9218986.1"/>
    </source>
</evidence>
<evidence type="ECO:0000313" key="2">
    <source>
        <dbReference type="Proteomes" id="UP000824881"/>
    </source>
</evidence>
<keyword evidence="2" id="KW-1185">Reference proteome</keyword>
<gene>
    <name evidence="1" type="ORF">CCMSSC00406_0001396</name>
</gene>
<accession>A0ACB7IMB8</accession>
<organism evidence="1 2">
    <name type="scientific">Pleurotus cornucopiae</name>
    <name type="common">Cornucopia mushroom</name>
    <dbReference type="NCBI Taxonomy" id="5321"/>
    <lineage>
        <taxon>Eukaryota</taxon>
        <taxon>Fungi</taxon>
        <taxon>Dikarya</taxon>
        <taxon>Basidiomycota</taxon>
        <taxon>Agaricomycotina</taxon>
        <taxon>Agaricomycetes</taxon>
        <taxon>Agaricomycetidae</taxon>
        <taxon>Agaricales</taxon>
        <taxon>Pleurotineae</taxon>
        <taxon>Pleurotaceae</taxon>
        <taxon>Pleurotus</taxon>
    </lineage>
</organism>
<dbReference type="Proteomes" id="UP000824881">
    <property type="component" value="Unassembled WGS sequence"/>
</dbReference>
<proteinExistence type="predicted"/>
<comment type="caution">
    <text evidence="1">The sequence shown here is derived from an EMBL/GenBank/DDBJ whole genome shotgun (WGS) entry which is preliminary data.</text>
</comment>
<dbReference type="EMBL" id="WQMT02000009">
    <property type="protein sequence ID" value="KAG9218986.1"/>
    <property type="molecule type" value="Genomic_DNA"/>
</dbReference>
<reference evidence="1 2" key="1">
    <citation type="journal article" date="2021" name="Appl. Environ. Microbiol.">
        <title>Genetic linkage and physical mapping for an oyster mushroom Pleurotus cornucopiae and QTL analysis for the trait cap color.</title>
        <authorList>
            <person name="Zhang Y."/>
            <person name="Gao W."/>
            <person name="Sonnenberg A."/>
            <person name="Chen Q."/>
            <person name="Zhang J."/>
            <person name="Huang C."/>
        </authorList>
    </citation>
    <scope>NUCLEOTIDE SEQUENCE [LARGE SCALE GENOMIC DNA]</scope>
    <source>
        <strain evidence="1">CCMSSC00406</strain>
    </source>
</reference>